<feature type="compositionally biased region" description="Low complexity" evidence="1">
    <location>
        <begin position="1"/>
        <end position="48"/>
    </location>
</feature>
<proteinExistence type="predicted"/>
<keyword evidence="3" id="KW-0812">Transmembrane</keyword>
<dbReference type="Proteomes" id="UP001454036">
    <property type="component" value="Unassembled WGS sequence"/>
</dbReference>
<dbReference type="AlphaFoldDB" id="A0AAV3P2Z1"/>
<dbReference type="InterPro" id="IPR043502">
    <property type="entry name" value="DNA/RNA_pol_sf"/>
</dbReference>
<dbReference type="Pfam" id="PF07727">
    <property type="entry name" value="RVT_2"/>
    <property type="match status" value="1"/>
</dbReference>
<feature type="domain" description="Reverse transcriptase Ty1/copia-type" evidence="2">
    <location>
        <begin position="106"/>
        <end position="245"/>
    </location>
</feature>
<accession>A0AAV3P2Z1</accession>
<comment type="caution">
    <text evidence="3">The sequence shown here is derived from an EMBL/GenBank/DDBJ whole genome shotgun (WGS) entry which is preliminary data.</text>
</comment>
<reference evidence="3 4" key="1">
    <citation type="submission" date="2024-01" db="EMBL/GenBank/DDBJ databases">
        <title>The complete chloroplast genome sequence of Lithospermum erythrorhizon: insights into the phylogenetic relationship among Boraginaceae species and the maternal lineages of purple gromwells.</title>
        <authorList>
            <person name="Okada T."/>
            <person name="Watanabe K."/>
        </authorList>
    </citation>
    <scope>NUCLEOTIDE SEQUENCE [LARGE SCALE GENOMIC DNA]</scope>
</reference>
<evidence type="ECO:0000313" key="4">
    <source>
        <dbReference type="Proteomes" id="UP001454036"/>
    </source>
</evidence>
<evidence type="ECO:0000256" key="1">
    <source>
        <dbReference type="SAM" id="MobiDB-lite"/>
    </source>
</evidence>
<evidence type="ECO:0000313" key="3">
    <source>
        <dbReference type="EMBL" id="GAA0145487.1"/>
    </source>
</evidence>
<evidence type="ECO:0000259" key="2">
    <source>
        <dbReference type="Pfam" id="PF07727"/>
    </source>
</evidence>
<name>A0AAV3P2Z1_LITER</name>
<sequence length="247" mass="28000">MPSDSSSLHISPSSSPSPSPNSNTHISPITNSPSPIIPSSNTTQSIPPKHTMVTRLKVGVVKPKVLPSLTVSTHAHSFVPTCFSEAMKYCHWQQAMIEEYNALIKNQTWTLIPPNPLHHLIGYKWIFRIKMNPDGTISRYKARLVAQGYKQQYGLDFDQTFSPIIKPAKIRIVLTLATTYDWDIRQLDVKNTFLNGKLSEIVHLKQSLGFSHSDFPSDHCLLQRSLYGLKQAPRPWFQRVTEFLLHT</sequence>
<keyword evidence="4" id="KW-1185">Reference proteome</keyword>
<keyword evidence="3" id="KW-0472">Membrane</keyword>
<gene>
    <name evidence="3" type="ORF">LIER_36137</name>
</gene>
<keyword evidence="3" id="KW-0675">Receptor</keyword>
<organism evidence="3 4">
    <name type="scientific">Lithospermum erythrorhizon</name>
    <name type="common">Purple gromwell</name>
    <name type="synonym">Lithospermum officinale var. erythrorhizon</name>
    <dbReference type="NCBI Taxonomy" id="34254"/>
    <lineage>
        <taxon>Eukaryota</taxon>
        <taxon>Viridiplantae</taxon>
        <taxon>Streptophyta</taxon>
        <taxon>Embryophyta</taxon>
        <taxon>Tracheophyta</taxon>
        <taxon>Spermatophyta</taxon>
        <taxon>Magnoliopsida</taxon>
        <taxon>eudicotyledons</taxon>
        <taxon>Gunneridae</taxon>
        <taxon>Pentapetalae</taxon>
        <taxon>asterids</taxon>
        <taxon>lamiids</taxon>
        <taxon>Boraginales</taxon>
        <taxon>Boraginaceae</taxon>
        <taxon>Boraginoideae</taxon>
        <taxon>Lithospermeae</taxon>
        <taxon>Lithospermum</taxon>
    </lineage>
</organism>
<dbReference type="InterPro" id="IPR013103">
    <property type="entry name" value="RVT_2"/>
</dbReference>
<dbReference type="SUPFAM" id="SSF56672">
    <property type="entry name" value="DNA/RNA polymerases"/>
    <property type="match status" value="1"/>
</dbReference>
<protein>
    <submittedName>
        <fullName evidence="3">Transmembrane signal receptor</fullName>
    </submittedName>
</protein>
<dbReference type="EMBL" id="BAABME010016326">
    <property type="protein sequence ID" value="GAA0145487.1"/>
    <property type="molecule type" value="Genomic_DNA"/>
</dbReference>
<feature type="region of interest" description="Disordered" evidence="1">
    <location>
        <begin position="1"/>
        <end position="49"/>
    </location>
</feature>